<feature type="compositionally biased region" description="Low complexity" evidence="7">
    <location>
        <begin position="771"/>
        <end position="787"/>
    </location>
</feature>
<feature type="compositionally biased region" description="Basic and acidic residues" evidence="7">
    <location>
        <begin position="1"/>
        <end position="13"/>
    </location>
</feature>
<dbReference type="PANTHER" id="PTHR31313">
    <property type="entry name" value="TY1 ENHANCER ACTIVATOR"/>
    <property type="match status" value="1"/>
</dbReference>
<keyword evidence="4" id="KW-0238">DNA-binding</keyword>
<sequence>MKPEDEAGMKRVLDTLQIPRGVAKDADLPGSVKPVPETPGPMVPGTSPVQSPPATTPQEQIRSTSEGVASGPSPSQSIVPNQQIPPPMETWTPFGNQNFVHWGFTLPTAESLDTIYANIHGGSEMPLNTGLSPDSFQLGMDMAQQPGALLGQSQQDGDHDSDSGEENEAESDVIEQLSNRIGTLKIAGDGHLRFYGATSNLNLVDVSATQQRQRPDARTVRHDGQDILNHLRVGQPVDQAMEDHLVELYFTWQNPSIYVVDKEMFMTARSKWRNEYDDTPFYSEVLTNAMCAIGGAFEARYHPTFITFPKSLSEFFADRAKALLEIELDSPCVATVQALVIMSCHEGASNRDARGWLYSAHLKPTCVELRSGGVMSQTSQYLQLVSFIGILTNDISFWGFYLGRPFRMNAGDISVPKRASALGPEKEEIWHPYGLQTGSDVLQRGLKNPLELICRQFVVLWEMISPVGHILLLIYLEHLLTNSLSMQYHQIVIFIHRPWVSKSYIQPRSPRQGPGYHHARRMCVESATAVARLLHLYEKLYTFRRMNNQVVAIIFSAALMLLFVTVSSSALTPGKPGDSNPHHPRNAEMVAYLNLCFRALDELGQSFENAKRTRDYLVTLQRRWQAHMRRTGPAAKRRISSANLQSVPSQQSSSLAQTDRNGQTKPVPRKKSRLNAADLPSQQQPSTSAELPSSSATIPPFHPYQPPPLPSQQQPQSLSSYHRQRVPPPPSQPGDLDWIRNADLRFLPEEKVDHGVHVQGLGQISSPPFVDDPGMLPDLGDLDGWWGSPNGNPEPGESSV</sequence>
<comment type="caution">
    <text evidence="10">The sequence shown here is derived from an EMBL/GenBank/DDBJ whole genome shotgun (WGS) entry which is preliminary data.</text>
</comment>
<dbReference type="GeneID" id="81399599"/>
<evidence type="ECO:0000256" key="3">
    <source>
        <dbReference type="ARBA" id="ARBA00023015"/>
    </source>
</evidence>
<evidence type="ECO:0000256" key="2">
    <source>
        <dbReference type="ARBA" id="ARBA00022833"/>
    </source>
</evidence>
<feature type="compositionally biased region" description="Basic residues" evidence="7">
    <location>
        <begin position="628"/>
        <end position="639"/>
    </location>
</feature>
<protein>
    <recommendedName>
        <fullName evidence="9">Xylanolytic transcriptional activator regulatory domain-containing protein</fullName>
    </recommendedName>
</protein>
<feature type="region of interest" description="Disordered" evidence="7">
    <location>
        <begin position="763"/>
        <end position="800"/>
    </location>
</feature>
<feature type="region of interest" description="Disordered" evidence="7">
    <location>
        <begin position="628"/>
        <end position="737"/>
    </location>
</feature>
<feature type="compositionally biased region" description="Polar residues" evidence="7">
    <location>
        <begin position="56"/>
        <end position="82"/>
    </location>
</feature>
<feature type="transmembrane region" description="Helical" evidence="8">
    <location>
        <begin position="457"/>
        <end position="476"/>
    </location>
</feature>
<feature type="region of interest" description="Disordered" evidence="7">
    <location>
        <begin position="1"/>
        <end position="88"/>
    </location>
</feature>
<reference evidence="10" key="2">
    <citation type="journal article" date="2023" name="IMA Fungus">
        <title>Comparative genomic study of the Penicillium genus elucidates a diverse pangenome and 15 lateral gene transfer events.</title>
        <authorList>
            <person name="Petersen C."/>
            <person name="Sorensen T."/>
            <person name="Nielsen M.R."/>
            <person name="Sondergaard T.E."/>
            <person name="Sorensen J.L."/>
            <person name="Fitzpatrick D.A."/>
            <person name="Frisvad J.C."/>
            <person name="Nielsen K.L."/>
        </authorList>
    </citation>
    <scope>NUCLEOTIDE SEQUENCE</scope>
    <source>
        <strain evidence="10">IBT 34128</strain>
    </source>
</reference>
<keyword evidence="3" id="KW-0805">Transcription regulation</keyword>
<keyword evidence="8" id="KW-1133">Transmembrane helix</keyword>
<keyword evidence="8" id="KW-0812">Transmembrane</keyword>
<evidence type="ECO:0000256" key="8">
    <source>
        <dbReference type="SAM" id="Phobius"/>
    </source>
</evidence>
<dbReference type="Pfam" id="PF04082">
    <property type="entry name" value="Fungal_trans"/>
    <property type="match status" value="1"/>
</dbReference>
<feature type="compositionally biased region" description="Pro residues" evidence="7">
    <location>
        <begin position="700"/>
        <end position="710"/>
    </location>
</feature>
<dbReference type="InterPro" id="IPR007219">
    <property type="entry name" value="XnlR_reg_dom"/>
</dbReference>
<feature type="compositionally biased region" description="Polar residues" evidence="7">
    <location>
        <begin position="655"/>
        <end position="664"/>
    </location>
</feature>
<dbReference type="OrthoDB" id="2154091at2759"/>
<reference evidence="10" key="1">
    <citation type="submission" date="2022-11" db="EMBL/GenBank/DDBJ databases">
        <authorList>
            <person name="Petersen C."/>
        </authorList>
    </citation>
    <scope>NUCLEOTIDE SEQUENCE</scope>
    <source>
        <strain evidence="10">IBT 34128</strain>
    </source>
</reference>
<feature type="compositionally biased region" description="Polar residues" evidence="7">
    <location>
        <begin position="680"/>
        <end position="697"/>
    </location>
</feature>
<keyword evidence="2" id="KW-0862">Zinc</keyword>
<accession>A0A9W9EH54</accession>
<keyword evidence="5" id="KW-0804">Transcription</keyword>
<dbReference type="Proteomes" id="UP001141434">
    <property type="component" value="Unassembled WGS sequence"/>
</dbReference>
<keyword evidence="8" id="KW-0472">Membrane</keyword>
<dbReference type="EMBL" id="JAPMSZ010000012">
    <property type="protein sequence ID" value="KAJ5081641.1"/>
    <property type="molecule type" value="Genomic_DNA"/>
</dbReference>
<evidence type="ECO:0000256" key="5">
    <source>
        <dbReference type="ARBA" id="ARBA00023163"/>
    </source>
</evidence>
<evidence type="ECO:0000259" key="9">
    <source>
        <dbReference type="Pfam" id="PF04082"/>
    </source>
</evidence>
<feature type="compositionally biased region" description="Low complexity" evidence="7">
    <location>
        <begin position="711"/>
        <end position="721"/>
    </location>
</feature>
<dbReference type="AlphaFoldDB" id="A0A9W9EH54"/>
<proteinExistence type="predicted"/>
<feature type="region of interest" description="Disordered" evidence="7">
    <location>
        <begin position="150"/>
        <end position="171"/>
    </location>
</feature>
<evidence type="ECO:0000313" key="10">
    <source>
        <dbReference type="EMBL" id="KAJ5081641.1"/>
    </source>
</evidence>
<keyword evidence="6" id="KW-0539">Nucleus</keyword>
<dbReference type="GO" id="GO:0006351">
    <property type="term" value="P:DNA-templated transcription"/>
    <property type="evidence" value="ECO:0007669"/>
    <property type="project" value="InterPro"/>
</dbReference>
<gene>
    <name evidence="10" type="ORF">NUU61_009905</name>
</gene>
<feature type="compositionally biased region" description="Low complexity" evidence="7">
    <location>
        <begin position="645"/>
        <end position="654"/>
    </location>
</feature>
<evidence type="ECO:0000256" key="1">
    <source>
        <dbReference type="ARBA" id="ARBA00022723"/>
    </source>
</evidence>
<evidence type="ECO:0000256" key="4">
    <source>
        <dbReference type="ARBA" id="ARBA00023125"/>
    </source>
</evidence>
<evidence type="ECO:0000256" key="7">
    <source>
        <dbReference type="SAM" id="MobiDB-lite"/>
    </source>
</evidence>
<feature type="domain" description="Xylanolytic transcriptional activator regulatory" evidence="9">
    <location>
        <begin position="247"/>
        <end position="360"/>
    </location>
</feature>
<dbReference type="RefSeq" id="XP_056506928.1">
    <property type="nucleotide sequence ID" value="XM_056660430.1"/>
</dbReference>
<evidence type="ECO:0000256" key="6">
    <source>
        <dbReference type="ARBA" id="ARBA00023242"/>
    </source>
</evidence>
<keyword evidence="1" id="KW-0479">Metal-binding</keyword>
<name>A0A9W9EH54_9EURO</name>
<organism evidence="10 11">
    <name type="scientific">Penicillium alfredii</name>
    <dbReference type="NCBI Taxonomy" id="1506179"/>
    <lineage>
        <taxon>Eukaryota</taxon>
        <taxon>Fungi</taxon>
        <taxon>Dikarya</taxon>
        <taxon>Ascomycota</taxon>
        <taxon>Pezizomycotina</taxon>
        <taxon>Eurotiomycetes</taxon>
        <taxon>Eurotiomycetidae</taxon>
        <taxon>Eurotiales</taxon>
        <taxon>Aspergillaceae</taxon>
        <taxon>Penicillium</taxon>
    </lineage>
</organism>
<keyword evidence="11" id="KW-1185">Reference proteome</keyword>
<dbReference type="CDD" id="cd12148">
    <property type="entry name" value="fungal_TF_MHR"/>
    <property type="match status" value="1"/>
</dbReference>
<dbReference type="GO" id="GO:0008270">
    <property type="term" value="F:zinc ion binding"/>
    <property type="evidence" value="ECO:0007669"/>
    <property type="project" value="InterPro"/>
</dbReference>
<dbReference type="InterPro" id="IPR051615">
    <property type="entry name" value="Transcr_Regulatory_Elem"/>
</dbReference>
<dbReference type="PANTHER" id="PTHR31313:SF77">
    <property type="entry name" value="ZN(II)2CYS6 TRANSCRIPTION FACTOR (EUROFUNG)"/>
    <property type="match status" value="1"/>
</dbReference>
<dbReference type="GO" id="GO:0003677">
    <property type="term" value="F:DNA binding"/>
    <property type="evidence" value="ECO:0007669"/>
    <property type="project" value="UniProtKB-KW"/>
</dbReference>
<evidence type="ECO:0000313" key="11">
    <source>
        <dbReference type="Proteomes" id="UP001141434"/>
    </source>
</evidence>
<feature type="transmembrane region" description="Helical" evidence="8">
    <location>
        <begin position="550"/>
        <end position="571"/>
    </location>
</feature>